<sequence length="64" mass="7662">MIKVLNYQQRLELLMQCKLKKIRQKELAKLIGTSSAWVSMYFSHPDINISELHERQIIEFVNEK</sequence>
<evidence type="ECO:0000313" key="2">
    <source>
        <dbReference type="Proteomes" id="UP000013911"/>
    </source>
</evidence>
<protein>
    <recommendedName>
        <fullName evidence="3">HTH cro/C1-type domain-containing protein</fullName>
    </recommendedName>
</protein>
<evidence type="ECO:0000313" key="1">
    <source>
        <dbReference type="EMBL" id="EON70478.1"/>
    </source>
</evidence>
<comment type="caution">
    <text evidence="1">The sequence shown here is derived from an EMBL/GenBank/DDBJ whole genome shotgun (WGS) entry which is preliminary data.</text>
</comment>
<organism evidence="1 2">
    <name type="scientific">Lysinibacillus sphaericus OT4b.31</name>
    <dbReference type="NCBI Taxonomy" id="1285586"/>
    <lineage>
        <taxon>Bacteria</taxon>
        <taxon>Bacillati</taxon>
        <taxon>Bacillota</taxon>
        <taxon>Bacilli</taxon>
        <taxon>Bacillales</taxon>
        <taxon>Bacillaceae</taxon>
        <taxon>Lysinibacillus</taxon>
    </lineage>
</organism>
<evidence type="ECO:0008006" key="3">
    <source>
        <dbReference type="Google" id="ProtNLM"/>
    </source>
</evidence>
<dbReference type="HOGENOM" id="CLU_2862469_0_0_9"/>
<name>R7Z8P2_LYSSH</name>
<dbReference type="EMBL" id="AQPX01000034">
    <property type="protein sequence ID" value="EON70478.1"/>
    <property type="molecule type" value="Genomic_DNA"/>
</dbReference>
<reference evidence="1 2" key="1">
    <citation type="submission" date="2013-04" db="EMBL/GenBank/DDBJ databases">
        <title>Draft genome of the heavy metal tolerant bacterium Lysinibacillus sphaericus strain OT4b.31.</title>
        <authorList>
            <person name="Pena-Montenegro T.D."/>
            <person name="Dussan J."/>
        </authorList>
    </citation>
    <scope>NUCLEOTIDE SEQUENCE [LARGE SCALE GENOMIC DNA]</scope>
    <source>
        <strain evidence="1 2">OT4b.31</strain>
    </source>
</reference>
<proteinExistence type="predicted"/>
<dbReference type="AlphaFoldDB" id="R7Z8P2"/>
<gene>
    <name evidence="1" type="ORF">H131_21377</name>
</gene>
<dbReference type="Proteomes" id="UP000013911">
    <property type="component" value="Unassembled WGS sequence"/>
</dbReference>
<dbReference type="PATRIC" id="fig|1285586.5.peg.4455"/>
<accession>R7Z8P2</accession>